<sequence>MSAKRNIEIYSAGCPVCQEAISTIQDNACPSCEVTILDMNDPNVADRAKRLGVESVPAIVIDGQLAECCSGCGPDIEVLKAAGLGVPLS</sequence>
<gene>
    <name evidence="2" type="ORF">DSCW_48070</name>
</gene>
<dbReference type="AlphaFoldDB" id="A0A5K7Z9E5"/>
<evidence type="ECO:0000313" key="3">
    <source>
        <dbReference type="Proteomes" id="UP000427769"/>
    </source>
</evidence>
<dbReference type="Pfam" id="PF13192">
    <property type="entry name" value="Thioredoxin_3"/>
    <property type="match status" value="1"/>
</dbReference>
<dbReference type="Gene3D" id="3.40.30.10">
    <property type="entry name" value="Glutaredoxin"/>
    <property type="match status" value="1"/>
</dbReference>
<accession>A0A5K7Z9E5</accession>
<dbReference type="SUPFAM" id="SSF52833">
    <property type="entry name" value="Thioredoxin-like"/>
    <property type="match status" value="1"/>
</dbReference>
<feature type="domain" description="Thioredoxin-like fold" evidence="1">
    <location>
        <begin position="6"/>
        <end position="65"/>
    </location>
</feature>
<dbReference type="Proteomes" id="UP000427769">
    <property type="component" value="Chromosome"/>
</dbReference>
<dbReference type="KEGG" id="dwd:DSCW_48070"/>
<keyword evidence="3" id="KW-1185">Reference proteome</keyword>
<dbReference type="OrthoDB" id="5402270at2"/>
<evidence type="ECO:0000313" key="2">
    <source>
        <dbReference type="EMBL" id="BBO77390.1"/>
    </source>
</evidence>
<dbReference type="InterPro" id="IPR036249">
    <property type="entry name" value="Thioredoxin-like_sf"/>
</dbReference>
<name>A0A5K7Z9E5_9BACT</name>
<dbReference type="InterPro" id="IPR012336">
    <property type="entry name" value="Thioredoxin-like_fold"/>
</dbReference>
<proteinExistence type="predicted"/>
<dbReference type="EMBL" id="AP021875">
    <property type="protein sequence ID" value="BBO77390.1"/>
    <property type="molecule type" value="Genomic_DNA"/>
</dbReference>
<protein>
    <recommendedName>
        <fullName evidence="1">Thioredoxin-like fold domain-containing protein</fullName>
    </recommendedName>
</protein>
<organism evidence="2 3">
    <name type="scientific">Desulfosarcina widdelii</name>
    <dbReference type="NCBI Taxonomy" id="947919"/>
    <lineage>
        <taxon>Bacteria</taxon>
        <taxon>Pseudomonadati</taxon>
        <taxon>Thermodesulfobacteriota</taxon>
        <taxon>Desulfobacteria</taxon>
        <taxon>Desulfobacterales</taxon>
        <taxon>Desulfosarcinaceae</taxon>
        <taxon>Desulfosarcina</taxon>
    </lineage>
</organism>
<evidence type="ECO:0000259" key="1">
    <source>
        <dbReference type="Pfam" id="PF13192"/>
    </source>
</evidence>
<reference evidence="2 3" key="1">
    <citation type="submission" date="2019-11" db="EMBL/GenBank/DDBJ databases">
        <title>Comparative genomics of hydrocarbon-degrading Desulfosarcina strains.</title>
        <authorList>
            <person name="Watanabe M."/>
            <person name="Kojima H."/>
            <person name="Fukui M."/>
        </authorList>
    </citation>
    <scope>NUCLEOTIDE SEQUENCE [LARGE SCALE GENOMIC DNA]</scope>
    <source>
        <strain evidence="2 3">PP31</strain>
    </source>
</reference>
<dbReference type="RefSeq" id="WP_155306143.1">
    <property type="nucleotide sequence ID" value="NZ_AP021875.1"/>
</dbReference>